<dbReference type="Proteomes" id="UP000036700">
    <property type="component" value="Chromosome"/>
</dbReference>
<dbReference type="InterPro" id="IPR018641">
    <property type="entry name" value="Trfase_1_rSAM/seldom-assoc"/>
</dbReference>
<dbReference type="PANTHER" id="PTHR36529:SF1">
    <property type="entry name" value="GLYCOSYLTRANSFERASE"/>
    <property type="match status" value="1"/>
</dbReference>
<dbReference type="NCBIfam" id="TIGR04282">
    <property type="entry name" value="glyco_like_cofC"/>
    <property type="match status" value="1"/>
</dbReference>
<dbReference type="SUPFAM" id="SSF53448">
    <property type="entry name" value="Nucleotide-diphospho-sugar transferases"/>
    <property type="match status" value="1"/>
</dbReference>
<dbReference type="Gene3D" id="3.90.550.10">
    <property type="entry name" value="Spore Coat Polysaccharide Biosynthesis Protein SpsA, Chain A"/>
    <property type="match status" value="1"/>
</dbReference>
<evidence type="ECO:0008006" key="3">
    <source>
        <dbReference type="Google" id="ProtNLM"/>
    </source>
</evidence>
<reference evidence="2" key="1">
    <citation type="submission" date="2015-06" db="EMBL/GenBank/DDBJ databases">
        <authorList>
            <person name="Lim Y.L."/>
            <person name="Ee R."/>
            <person name="Yong D."/>
            <person name="How K.Y."/>
            <person name="Yin W.F."/>
            <person name="Chan K.G."/>
        </authorList>
    </citation>
    <scope>NUCLEOTIDE SEQUENCE [LARGE SCALE GENOMIC DNA]</scope>
    <source>
        <strain evidence="2">DSM 25325</strain>
    </source>
</reference>
<accession>A0A0G3ESH6</accession>
<dbReference type="OrthoDB" id="9798250at2"/>
<protein>
    <recommendedName>
        <fullName evidence="3">Glycosyltransferase</fullName>
    </recommendedName>
</protein>
<dbReference type="AlphaFoldDB" id="A0A0G3ESH6"/>
<name>A0A0G3ESH6_9BURK</name>
<keyword evidence="2" id="KW-1185">Reference proteome</keyword>
<evidence type="ECO:0000313" key="2">
    <source>
        <dbReference type="Proteomes" id="UP000036700"/>
    </source>
</evidence>
<dbReference type="PATRIC" id="fig|445709.3.peg.1054"/>
<proteinExistence type="predicted"/>
<dbReference type="STRING" id="445709.ABW99_04905"/>
<dbReference type="Pfam" id="PF09837">
    <property type="entry name" value="DUF2064"/>
    <property type="match status" value="1"/>
</dbReference>
<sequence length="213" mass="23067">MVFPADGHIAVFTKPPVPGLVKTRLVAALGAHGAAAMHEHLLVRTLRTVTGTGASASLWIAGDTADAALRACTDEFALPVHRQTGDDLGQRMAAALRASLGTYRRVLLIGSDCPVLTTAHLHEAADRLDHDTPAVFIPAEDGGYVLVGVFATPDEHLATLLHAAFHDIPWSTAHVMRITRERLAAARVHWAELPPLWDIDRPEDLTRLRDTLR</sequence>
<dbReference type="RefSeq" id="WP_047213334.1">
    <property type="nucleotide sequence ID" value="NZ_CP011568.3"/>
</dbReference>
<dbReference type="PANTHER" id="PTHR36529">
    <property type="entry name" value="SLL1095 PROTEIN"/>
    <property type="match status" value="1"/>
</dbReference>
<dbReference type="EMBL" id="CP011568">
    <property type="protein sequence ID" value="AKJ67661.1"/>
    <property type="molecule type" value="Genomic_DNA"/>
</dbReference>
<organism evidence="1 2">
    <name type="scientific">Pandoraea thiooxydans</name>
    <dbReference type="NCBI Taxonomy" id="445709"/>
    <lineage>
        <taxon>Bacteria</taxon>
        <taxon>Pseudomonadati</taxon>
        <taxon>Pseudomonadota</taxon>
        <taxon>Betaproteobacteria</taxon>
        <taxon>Burkholderiales</taxon>
        <taxon>Burkholderiaceae</taxon>
        <taxon>Pandoraea</taxon>
    </lineage>
</organism>
<evidence type="ECO:0000313" key="1">
    <source>
        <dbReference type="EMBL" id="AKJ67661.1"/>
    </source>
</evidence>
<gene>
    <name evidence="1" type="ORF">ABW99_04905</name>
</gene>
<dbReference type="InterPro" id="IPR029044">
    <property type="entry name" value="Nucleotide-diphossugar_trans"/>
</dbReference>
<dbReference type="KEGG" id="ptx:ABW99_04905"/>